<name>A0A7R5WLY2_9POXV</name>
<evidence type="ECO:0000256" key="1">
    <source>
        <dbReference type="SAM" id="Phobius"/>
    </source>
</evidence>
<dbReference type="SUPFAM" id="SSF53474">
    <property type="entry name" value="alpha/beta-Hydrolases"/>
    <property type="match status" value="1"/>
</dbReference>
<dbReference type="Proteomes" id="UP000593702">
    <property type="component" value="Segment"/>
</dbReference>
<reference evidence="3 4" key="1">
    <citation type="submission" date="2015-04" db="EMBL/GenBank/DDBJ databases">
        <title>Diachasmimorpha longicaudata entomopoxvirus genome.</title>
        <authorList>
            <person name="Coffman K.A."/>
            <person name="Burke G.R."/>
        </authorList>
    </citation>
    <scope>NUCLEOTIDE SEQUENCE [LARGE SCALE GENOMIC DNA]</scope>
</reference>
<dbReference type="Gene3D" id="3.40.50.1820">
    <property type="entry name" value="alpha/beta hydrolase"/>
    <property type="match status" value="1"/>
</dbReference>
<evidence type="ECO:0000313" key="3">
    <source>
        <dbReference type="EMBL" id="AKS26329.1"/>
    </source>
</evidence>
<dbReference type="InterPro" id="IPR029058">
    <property type="entry name" value="AB_hydrolase_fold"/>
</dbReference>
<dbReference type="PANTHER" id="PTHR11614">
    <property type="entry name" value="PHOSPHOLIPASE-RELATED"/>
    <property type="match status" value="1"/>
</dbReference>
<dbReference type="EMBL" id="KR095315">
    <property type="protein sequence ID" value="AKS26329.1"/>
    <property type="molecule type" value="Genomic_DNA"/>
</dbReference>
<keyword evidence="1" id="KW-0812">Transmembrane</keyword>
<organism evidence="3 4">
    <name type="scientific">Diachasmimorpha longicaudata entomopoxvirus</name>
    <dbReference type="NCBI Taxonomy" id="109981"/>
    <lineage>
        <taxon>Viruses</taxon>
        <taxon>Varidnaviria</taxon>
        <taxon>Bamfordvirae</taxon>
        <taxon>Nucleocytoviricota</taxon>
        <taxon>Pokkesviricetes</taxon>
        <taxon>Chitovirales</taxon>
        <taxon>Poxviridae</taxon>
        <taxon>Entomopoxvirinae</taxon>
        <taxon>Epsilonentomopoxvirus</taxon>
        <taxon>Epsilonentomopoxvirus dlongicaudata</taxon>
        <taxon>Diachasmimorpha entomopoxvirus</taxon>
    </lineage>
</organism>
<evidence type="ECO:0000259" key="2">
    <source>
        <dbReference type="Pfam" id="PF12146"/>
    </source>
</evidence>
<keyword evidence="4" id="KW-1185">Reference proteome</keyword>
<keyword evidence="1" id="KW-1133">Transmembrane helix</keyword>
<feature type="transmembrane region" description="Helical" evidence="1">
    <location>
        <begin position="7"/>
        <end position="27"/>
    </location>
</feature>
<feature type="domain" description="Serine aminopeptidase S33" evidence="2">
    <location>
        <begin position="86"/>
        <end position="300"/>
    </location>
</feature>
<accession>A0A7R5WLY2</accession>
<dbReference type="InterPro" id="IPR022742">
    <property type="entry name" value="Hydrolase_4"/>
</dbReference>
<dbReference type="InterPro" id="IPR051044">
    <property type="entry name" value="MAG_DAG_Lipase"/>
</dbReference>
<proteinExistence type="predicted"/>
<keyword evidence="1" id="KW-0472">Membrane</keyword>
<sequence>MIALPKLIFILIIIIILILYFIFAPQIPQKDSLDFSTRHLMYKNKILTISDIPDYLEFIESSDRYILPTEKKKAGFYNSALKEQTDCVLLYFHGFHSSCHEGRELIKDLSKRLEANYYLARFPGHGVLNRETSHLHVNLYHYLRDVYESLIIASLLGKKIILVGSSTGCTYAIWACSTFRRKFNIHSCIFFSPNIELYGIVRFLSKVLAWPLGEYFFSVFRDKILVNDCIVDHNIALQLLGILTIVRKIKKSTFKIPLLMFTCTGDTIVSHKAAMDFFNQIGSKHKHVEKLNMNVHQIINRIDLKDYFIETIMRFLPNII</sequence>
<gene>
    <name evidence="3" type="ORF">DLEV_038</name>
</gene>
<dbReference type="Pfam" id="PF12146">
    <property type="entry name" value="Hydrolase_4"/>
    <property type="match status" value="1"/>
</dbReference>
<protein>
    <submittedName>
        <fullName evidence="3">Putative lysophospholipase</fullName>
    </submittedName>
</protein>
<evidence type="ECO:0000313" key="4">
    <source>
        <dbReference type="Proteomes" id="UP000593702"/>
    </source>
</evidence>